<dbReference type="EMBL" id="BMAW01065065">
    <property type="protein sequence ID" value="GFT48681.1"/>
    <property type="molecule type" value="Genomic_DNA"/>
</dbReference>
<evidence type="ECO:0000313" key="1">
    <source>
        <dbReference type="EMBL" id="GFT48681.1"/>
    </source>
</evidence>
<sequence>MFFFRNSSSFWFGWTPTKQGRTVHHQIQEATNLENSIEELENLQPILKLLPALVHICSITNMFFICLSEIFLDILKTLRSGKIHSGVEH</sequence>
<protein>
    <submittedName>
        <fullName evidence="1">Uncharacterized protein</fullName>
    </submittedName>
</protein>
<comment type="caution">
    <text evidence="1">The sequence shown here is derived from an EMBL/GenBank/DDBJ whole genome shotgun (WGS) entry which is preliminary data.</text>
</comment>
<reference evidence="1" key="1">
    <citation type="submission" date="2020-08" db="EMBL/GenBank/DDBJ databases">
        <title>Multicomponent nature underlies the extraordinary mechanical properties of spider dragline silk.</title>
        <authorList>
            <person name="Kono N."/>
            <person name="Nakamura H."/>
            <person name="Mori M."/>
            <person name="Yoshida Y."/>
            <person name="Ohtoshi R."/>
            <person name="Malay A.D."/>
            <person name="Moran D.A.P."/>
            <person name="Tomita M."/>
            <person name="Numata K."/>
            <person name="Arakawa K."/>
        </authorList>
    </citation>
    <scope>NUCLEOTIDE SEQUENCE</scope>
</reference>
<name>A0A8X6P6H0_NEPPI</name>
<gene>
    <name evidence="1" type="ORF">NPIL_139681</name>
</gene>
<organism evidence="1 2">
    <name type="scientific">Nephila pilipes</name>
    <name type="common">Giant wood spider</name>
    <name type="synonym">Nephila maculata</name>
    <dbReference type="NCBI Taxonomy" id="299642"/>
    <lineage>
        <taxon>Eukaryota</taxon>
        <taxon>Metazoa</taxon>
        <taxon>Ecdysozoa</taxon>
        <taxon>Arthropoda</taxon>
        <taxon>Chelicerata</taxon>
        <taxon>Arachnida</taxon>
        <taxon>Araneae</taxon>
        <taxon>Araneomorphae</taxon>
        <taxon>Entelegynae</taxon>
        <taxon>Araneoidea</taxon>
        <taxon>Nephilidae</taxon>
        <taxon>Nephila</taxon>
    </lineage>
</organism>
<dbReference type="AlphaFoldDB" id="A0A8X6P6H0"/>
<proteinExistence type="predicted"/>
<dbReference type="Proteomes" id="UP000887013">
    <property type="component" value="Unassembled WGS sequence"/>
</dbReference>
<keyword evidence="2" id="KW-1185">Reference proteome</keyword>
<accession>A0A8X6P6H0</accession>
<evidence type="ECO:0000313" key="2">
    <source>
        <dbReference type="Proteomes" id="UP000887013"/>
    </source>
</evidence>